<keyword evidence="3" id="KW-1185">Reference proteome</keyword>
<evidence type="ECO:0000313" key="3">
    <source>
        <dbReference type="Proteomes" id="UP000266677"/>
    </source>
</evidence>
<protein>
    <submittedName>
        <fullName evidence="2">Uncharacterized protein</fullName>
    </submittedName>
</protein>
<evidence type="ECO:0000313" key="2">
    <source>
        <dbReference type="EMBL" id="RJO72534.1"/>
    </source>
</evidence>
<feature type="compositionally biased region" description="Basic and acidic residues" evidence="1">
    <location>
        <begin position="223"/>
        <end position="233"/>
    </location>
</feature>
<feature type="region of interest" description="Disordered" evidence="1">
    <location>
        <begin position="212"/>
        <end position="233"/>
    </location>
</feature>
<dbReference type="RefSeq" id="WP_120043060.1">
    <property type="nucleotide sequence ID" value="NZ_QZFU01000028.1"/>
</dbReference>
<comment type="caution">
    <text evidence="2">The sequence shown here is derived from an EMBL/GenBank/DDBJ whole genome shotgun (WGS) entry which is preliminary data.</text>
</comment>
<dbReference type="Proteomes" id="UP000266677">
    <property type="component" value="Unassembled WGS sequence"/>
</dbReference>
<gene>
    <name evidence="2" type="ORF">D5S18_22440</name>
</gene>
<dbReference type="OrthoDB" id="5131538at2"/>
<organism evidence="2 3">
    <name type="scientific">Nocardia panacis</name>
    <dbReference type="NCBI Taxonomy" id="2340916"/>
    <lineage>
        <taxon>Bacteria</taxon>
        <taxon>Bacillati</taxon>
        <taxon>Actinomycetota</taxon>
        <taxon>Actinomycetes</taxon>
        <taxon>Mycobacteriales</taxon>
        <taxon>Nocardiaceae</taxon>
        <taxon>Nocardia</taxon>
    </lineage>
</organism>
<accession>A0A3A4JSB8</accession>
<sequence length="233" mass="25955">MSVRKRWWSIGRKQEAVTEYTDAEREFHAELARWQADQDLLDTMVYAAGNAGGTRGGVARGVLLRAGESALWDCSAQLIEPRRQRGYYAGRSSGVSVRVTKGVWYRSGSSRGQYIPGPELQTAVDEGRAVITTARVVFTGSRTTREWRYDKLVGVDADPAQTAVLLHVINRQKVSGLVIGAQAPVFHSYLDIALDILERGNHTVARELQARADAHMRAQPRPETSDRNNHYYG</sequence>
<dbReference type="AlphaFoldDB" id="A0A3A4JSB8"/>
<evidence type="ECO:0000256" key="1">
    <source>
        <dbReference type="SAM" id="MobiDB-lite"/>
    </source>
</evidence>
<proteinExistence type="predicted"/>
<reference evidence="2 3" key="1">
    <citation type="submission" date="2018-09" db="EMBL/GenBank/DDBJ databases">
        <title>YIM PH21274 draft genome.</title>
        <authorList>
            <person name="Miao C."/>
        </authorList>
    </citation>
    <scope>NUCLEOTIDE SEQUENCE [LARGE SCALE GENOMIC DNA]</scope>
    <source>
        <strain evidence="2 3">YIM PH 21724</strain>
    </source>
</reference>
<name>A0A3A4JSB8_9NOCA</name>
<dbReference type="EMBL" id="QZFU01000028">
    <property type="protein sequence ID" value="RJO72534.1"/>
    <property type="molecule type" value="Genomic_DNA"/>
</dbReference>